<evidence type="ECO:0008006" key="4">
    <source>
        <dbReference type="Google" id="ProtNLM"/>
    </source>
</evidence>
<proteinExistence type="predicted"/>
<feature type="transmembrane region" description="Helical" evidence="1">
    <location>
        <begin position="317"/>
        <end position="336"/>
    </location>
</feature>
<comment type="caution">
    <text evidence="2">The sequence shown here is derived from an EMBL/GenBank/DDBJ whole genome shotgun (WGS) entry which is preliminary data.</text>
</comment>
<keyword evidence="1" id="KW-0812">Transmembrane</keyword>
<organism evidence="2 3">
    <name type="scientific">Candidatus Scatenecus faecavium</name>
    <dbReference type="NCBI Taxonomy" id="2840915"/>
    <lineage>
        <taxon>Bacteria</taxon>
        <taxon>Candidatus Scatenecus</taxon>
    </lineage>
</organism>
<dbReference type="PANTHER" id="PTHR33406:SF13">
    <property type="entry name" value="MEMBRANE PROTEIN YDFJ"/>
    <property type="match status" value="1"/>
</dbReference>
<dbReference type="Gene3D" id="1.20.1640.10">
    <property type="entry name" value="Multidrug efflux transporter AcrB transmembrane domain"/>
    <property type="match status" value="2"/>
</dbReference>
<dbReference type="Proteomes" id="UP000824139">
    <property type="component" value="Unassembled WGS sequence"/>
</dbReference>
<evidence type="ECO:0000313" key="3">
    <source>
        <dbReference type="Proteomes" id="UP000824139"/>
    </source>
</evidence>
<feature type="transmembrane region" description="Helical" evidence="1">
    <location>
        <begin position="232"/>
        <end position="251"/>
    </location>
</feature>
<reference evidence="2" key="2">
    <citation type="journal article" date="2021" name="PeerJ">
        <title>Extensive microbial diversity within the chicken gut microbiome revealed by metagenomics and culture.</title>
        <authorList>
            <person name="Gilroy R."/>
            <person name="Ravi A."/>
            <person name="Getino M."/>
            <person name="Pursley I."/>
            <person name="Horton D.L."/>
            <person name="Alikhan N.F."/>
            <person name="Baker D."/>
            <person name="Gharbi K."/>
            <person name="Hall N."/>
            <person name="Watson M."/>
            <person name="Adriaenssens E.M."/>
            <person name="Foster-Nyarko E."/>
            <person name="Jarju S."/>
            <person name="Secka A."/>
            <person name="Antonio M."/>
            <person name="Oren A."/>
            <person name="Chaudhuri R.R."/>
            <person name="La Ragione R."/>
            <person name="Hildebrand F."/>
            <person name="Pallen M.J."/>
        </authorList>
    </citation>
    <scope>NUCLEOTIDE SEQUENCE</scope>
    <source>
        <strain evidence="2">CHK152-2994</strain>
    </source>
</reference>
<evidence type="ECO:0000256" key="1">
    <source>
        <dbReference type="SAM" id="Phobius"/>
    </source>
</evidence>
<protein>
    <recommendedName>
        <fullName evidence="4">Membrane transport protein MMPL domain-containing protein</fullName>
    </recommendedName>
</protein>
<feature type="transmembrane region" description="Helical" evidence="1">
    <location>
        <begin position="578"/>
        <end position="596"/>
    </location>
</feature>
<feature type="transmembrane region" description="Helical" evidence="1">
    <location>
        <begin position="284"/>
        <end position="305"/>
    </location>
</feature>
<feature type="transmembrane region" description="Helical" evidence="1">
    <location>
        <begin position="256"/>
        <end position="278"/>
    </location>
</feature>
<evidence type="ECO:0000313" key="2">
    <source>
        <dbReference type="EMBL" id="HIS82804.1"/>
    </source>
</evidence>
<name>A0A9D1FW43_9BACT</name>
<feature type="transmembrane region" description="Helical" evidence="1">
    <location>
        <begin position="385"/>
        <end position="404"/>
    </location>
</feature>
<dbReference type="AlphaFoldDB" id="A0A9D1FW43"/>
<dbReference type="PANTHER" id="PTHR33406">
    <property type="entry name" value="MEMBRANE PROTEIN MJ1562-RELATED"/>
    <property type="match status" value="1"/>
</dbReference>
<reference evidence="2" key="1">
    <citation type="submission" date="2020-10" db="EMBL/GenBank/DDBJ databases">
        <authorList>
            <person name="Gilroy R."/>
        </authorList>
    </citation>
    <scope>NUCLEOTIDE SEQUENCE</scope>
    <source>
        <strain evidence="2">CHK152-2994</strain>
    </source>
</reference>
<feature type="transmembrane region" description="Helical" evidence="1">
    <location>
        <begin position="657"/>
        <end position="676"/>
    </location>
</feature>
<feature type="transmembrane region" description="Helical" evidence="1">
    <location>
        <begin position="682"/>
        <end position="701"/>
    </location>
</feature>
<accession>A0A9D1FW43</accession>
<keyword evidence="1" id="KW-0472">Membrane</keyword>
<gene>
    <name evidence="2" type="ORF">IAD41_04280</name>
</gene>
<feature type="transmembrane region" description="Helical" evidence="1">
    <location>
        <begin position="603"/>
        <end position="620"/>
    </location>
</feature>
<feature type="transmembrane region" description="Helical" evidence="1">
    <location>
        <begin position="342"/>
        <end position="364"/>
    </location>
</feature>
<sequence length="709" mass="80078">MKKETIFRTVFLIIFIVFAALAVIRFQSVETRLLQGFIKPDSTKNEQLLKLSDLSSSKINVIFESEDYESVEKLKENFLSELKSGAIEIENYDFSEILEVYKNNPANFLTPQKRELLRSKNYTEIDKQSLETLYNPLGIFIQTPDKDPYLFVTDYVMSLQTSGYSGSEISEFEGKFYTKQQLSLKNTENSSAEIAQLLKLQKEFNAKNNGQIYITGTPVHSYITSQKSSFEINFICIISTIALILLCKFYFKSFKILIPIASSITFGMFFGWLAVQAIAGSVHILTFVFSTTLIGISLDYSLHYIMTSCSKGFIKNLTASMLTTVAAFAVLPFSGIEILKEIAIFTGFGLFGVYAFVLLFFPFFKKFISEKPAALPVPELTKFKKVFIAVVLVVIGVGFFRMSFNDDIRNLYNPSKALLKAEILNKNAFQTPDISFAAIEGADLNSAIEKEEKTAEELDKKNIKYFSLSKLLPSAKIQLENQELVKNLYNSNLDKYAQFLDKKTRNELKLSVQTPHMADFGKSADKIIKNFQLDKNTLYMILFDAENFTPEDKNVNYINISKDITKQIKNLRIASLKLLPFVFLILFVLLGAIFGFKKAGRIIISPFLGTFFAISVLSLAGQPLNFFNILAMFLITGFSLDYSIFRASGEKNSKDAVFISFISTAFSFLMLSFTSFKLISSLGTVLFLGITSSYILSLVLIPEKETEHM</sequence>
<keyword evidence="1" id="KW-1133">Transmembrane helix</keyword>
<dbReference type="InterPro" id="IPR050545">
    <property type="entry name" value="Mycobact_MmpL"/>
</dbReference>
<feature type="transmembrane region" description="Helical" evidence="1">
    <location>
        <begin position="626"/>
        <end position="645"/>
    </location>
</feature>
<dbReference type="GO" id="GO:0005886">
    <property type="term" value="C:plasma membrane"/>
    <property type="evidence" value="ECO:0007669"/>
    <property type="project" value="TreeGrafter"/>
</dbReference>
<dbReference type="EMBL" id="DVJO01000091">
    <property type="protein sequence ID" value="HIS82804.1"/>
    <property type="molecule type" value="Genomic_DNA"/>
</dbReference>
<dbReference type="SUPFAM" id="SSF82866">
    <property type="entry name" value="Multidrug efflux transporter AcrB transmembrane domain"/>
    <property type="match status" value="2"/>
</dbReference>